<dbReference type="EMBL" id="WOCE01000007">
    <property type="protein sequence ID" value="KAE9611105.1"/>
    <property type="molecule type" value="Genomic_DNA"/>
</dbReference>
<evidence type="ECO:0000256" key="1">
    <source>
        <dbReference type="SAM" id="Phobius"/>
    </source>
</evidence>
<accession>A0A6A4QA67</accession>
<keyword evidence="1" id="KW-0812">Transmembrane</keyword>
<evidence type="ECO:0008006" key="4">
    <source>
        <dbReference type="Google" id="ProtNLM"/>
    </source>
</evidence>
<proteinExistence type="predicted"/>
<feature type="transmembrane region" description="Helical" evidence="1">
    <location>
        <begin position="55"/>
        <end position="76"/>
    </location>
</feature>
<evidence type="ECO:0000313" key="3">
    <source>
        <dbReference type="Proteomes" id="UP000447434"/>
    </source>
</evidence>
<gene>
    <name evidence="2" type="ORF">Lalb_Chr07g0194161</name>
</gene>
<keyword evidence="1" id="KW-0472">Membrane</keyword>
<sequence length="92" mass="10462">MFCDTMGTKKGLSPMNALIGWLSKRSKKVNILLLILLSLCALVALKFIALKESHYFYLASEAIYLAGTLILFYKLFTQKNCSVFMLFIFLIL</sequence>
<dbReference type="AlphaFoldDB" id="A0A6A4QA67"/>
<keyword evidence="1" id="KW-1133">Transmembrane helix</keyword>
<dbReference type="Proteomes" id="UP000447434">
    <property type="component" value="Chromosome 7"/>
</dbReference>
<name>A0A6A4QA67_LUPAL</name>
<protein>
    <recommendedName>
        <fullName evidence="4">ER lumen protein retaining receptor</fullName>
    </recommendedName>
</protein>
<keyword evidence="3" id="KW-1185">Reference proteome</keyword>
<comment type="caution">
    <text evidence="2">The sequence shown here is derived from an EMBL/GenBank/DDBJ whole genome shotgun (WGS) entry which is preliminary data.</text>
</comment>
<reference evidence="3" key="1">
    <citation type="journal article" date="2020" name="Nat. Commun.">
        <title>Genome sequence of the cluster root forming white lupin.</title>
        <authorList>
            <person name="Hufnagel B."/>
            <person name="Marques A."/>
            <person name="Soriano A."/>
            <person name="Marques L."/>
            <person name="Divol F."/>
            <person name="Doumas P."/>
            <person name="Sallet E."/>
            <person name="Mancinotti D."/>
            <person name="Carrere S."/>
            <person name="Marande W."/>
            <person name="Arribat S."/>
            <person name="Keller J."/>
            <person name="Huneau C."/>
            <person name="Blein T."/>
            <person name="Aime D."/>
            <person name="Laguerre M."/>
            <person name="Taylor J."/>
            <person name="Schubert V."/>
            <person name="Nelson M."/>
            <person name="Geu-Flores F."/>
            <person name="Crespi M."/>
            <person name="Gallardo-Guerrero K."/>
            <person name="Delaux P.-M."/>
            <person name="Salse J."/>
            <person name="Berges H."/>
            <person name="Guyot R."/>
            <person name="Gouzy J."/>
            <person name="Peret B."/>
        </authorList>
    </citation>
    <scope>NUCLEOTIDE SEQUENCE [LARGE SCALE GENOMIC DNA]</scope>
    <source>
        <strain evidence="3">cv. Amiga</strain>
    </source>
</reference>
<organism evidence="2 3">
    <name type="scientific">Lupinus albus</name>
    <name type="common">White lupine</name>
    <name type="synonym">Lupinus termis</name>
    <dbReference type="NCBI Taxonomy" id="3870"/>
    <lineage>
        <taxon>Eukaryota</taxon>
        <taxon>Viridiplantae</taxon>
        <taxon>Streptophyta</taxon>
        <taxon>Embryophyta</taxon>
        <taxon>Tracheophyta</taxon>
        <taxon>Spermatophyta</taxon>
        <taxon>Magnoliopsida</taxon>
        <taxon>eudicotyledons</taxon>
        <taxon>Gunneridae</taxon>
        <taxon>Pentapetalae</taxon>
        <taxon>rosids</taxon>
        <taxon>fabids</taxon>
        <taxon>Fabales</taxon>
        <taxon>Fabaceae</taxon>
        <taxon>Papilionoideae</taxon>
        <taxon>50 kb inversion clade</taxon>
        <taxon>genistoids sensu lato</taxon>
        <taxon>core genistoids</taxon>
        <taxon>Genisteae</taxon>
        <taxon>Lupinus</taxon>
    </lineage>
</organism>
<feature type="transmembrane region" description="Helical" evidence="1">
    <location>
        <begin position="31"/>
        <end position="49"/>
    </location>
</feature>
<evidence type="ECO:0000313" key="2">
    <source>
        <dbReference type="EMBL" id="KAE9611105.1"/>
    </source>
</evidence>